<dbReference type="SUPFAM" id="SSF52091">
    <property type="entry name" value="SpoIIaa-like"/>
    <property type="match status" value="1"/>
</dbReference>
<dbReference type="AlphaFoldDB" id="A0A1A9F154"/>
<dbReference type="KEGG" id="mars:A8C75_14810"/>
<dbReference type="InterPro" id="IPR036513">
    <property type="entry name" value="STAS_dom_sf"/>
</dbReference>
<sequence>MATGTIFYARHERTYVLKLVGELRYTLSESFNAFLERLFKQQDFDNILIDLTETESIDSTMLGLLAKIASFMHARFDSKAVLVCNNPDINQLLDSLGFYGIFTICEQGPEDAAPLQQLSADTTSADAMAATILEAHRILSEVNDSNKALFRDLIDALQDEPR</sequence>
<dbReference type="CDD" id="cd07043">
    <property type="entry name" value="STAS_anti-anti-sigma_factors"/>
    <property type="match status" value="1"/>
</dbReference>
<dbReference type="RefSeq" id="WP_067383979.1">
    <property type="nucleotide sequence ID" value="NZ_CP015839.1"/>
</dbReference>
<evidence type="ECO:0000313" key="2">
    <source>
        <dbReference type="EMBL" id="ANG63621.1"/>
    </source>
</evidence>
<dbReference type="Proteomes" id="UP000078070">
    <property type="component" value="Chromosome"/>
</dbReference>
<dbReference type="GO" id="GO:0043856">
    <property type="term" value="F:anti-sigma factor antagonist activity"/>
    <property type="evidence" value="ECO:0007669"/>
    <property type="project" value="TreeGrafter"/>
</dbReference>
<dbReference type="PANTHER" id="PTHR33495">
    <property type="entry name" value="ANTI-SIGMA FACTOR ANTAGONIST TM_1081-RELATED-RELATED"/>
    <property type="match status" value="1"/>
</dbReference>
<evidence type="ECO:0000259" key="1">
    <source>
        <dbReference type="PROSITE" id="PS50801"/>
    </source>
</evidence>
<dbReference type="Gene3D" id="3.30.750.24">
    <property type="entry name" value="STAS domain"/>
    <property type="match status" value="1"/>
</dbReference>
<dbReference type="InterPro" id="IPR002645">
    <property type="entry name" value="STAS_dom"/>
</dbReference>
<name>A0A1A9F154_9GAMM</name>
<keyword evidence="3" id="KW-1185">Reference proteome</keyword>
<dbReference type="STRING" id="1821621.A8C75_14810"/>
<dbReference type="OrthoDB" id="8685730at2"/>
<accession>A0A1A9F154</accession>
<dbReference type="PIRSF" id="PIRSF029548">
    <property type="entry name" value="UCP029548"/>
    <property type="match status" value="1"/>
</dbReference>
<organism evidence="2 3">
    <name type="scientific">Marinobacterium aestuarii</name>
    <dbReference type="NCBI Taxonomy" id="1821621"/>
    <lineage>
        <taxon>Bacteria</taxon>
        <taxon>Pseudomonadati</taxon>
        <taxon>Pseudomonadota</taxon>
        <taxon>Gammaproteobacteria</taxon>
        <taxon>Oceanospirillales</taxon>
        <taxon>Oceanospirillaceae</taxon>
        <taxon>Marinobacterium</taxon>
    </lineage>
</organism>
<dbReference type="PROSITE" id="PS50801">
    <property type="entry name" value="STAS"/>
    <property type="match status" value="1"/>
</dbReference>
<reference evidence="3" key="1">
    <citation type="submission" date="2016-05" db="EMBL/GenBank/DDBJ databases">
        <authorList>
            <person name="Baek K."/>
            <person name="Yang S.-J."/>
        </authorList>
    </citation>
    <scope>NUCLEOTIDE SEQUENCE [LARGE SCALE GENOMIC DNA]</scope>
    <source>
        <strain evidence="3">ST58-10</strain>
    </source>
</reference>
<feature type="domain" description="STAS" evidence="1">
    <location>
        <begin position="16"/>
        <end position="131"/>
    </location>
</feature>
<gene>
    <name evidence="2" type="ORF">A8C75_14810</name>
</gene>
<dbReference type="Pfam" id="PF01740">
    <property type="entry name" value="STAS"/>
    <property type="match status" value="1"/>
</dbReference>
<dbReference type="PANTHER" id="PTHR33495:SF2">
    <property type="entry name" value="ANTI-SIGMA FACTOR ANTAGONIST TM_1081-RELATED"/>
    <property type="match status" value="1"/>
</dbReference>
<dbReference type="InterPro" id="IPR014557">
    <property type="entry name" value="UCP029548_STAS-type"/>
</dbReference>
<reference evidence="2 3" key="2">
    <citation type="journal article" date="2018" name="Int. J. Syst. Evol. Microbiol.">
        <title>Marinobacterium aestuarii sp. nov., a benzene-degrading marine bacterium isolated from estuary sediment.</title>
        <authorList>
            <person name="Bae S.S."/>
            <person name="Jung J."/>
            <person name="Chung D."/>
            <person name="Baek K."/>
        </authorList>
    </citation>
    <scope>NUCLEOTIDE SEQUENCE [LARGE SCALE GENOMIC DNA]</scope>
    <source>
        <strain evidence="2 3">ST58-10</strain>
    </source>
</reference>
<proteinExistence type="predicted"/>
<dbReference type="EMBL" id="CP015839">
    <property type="protein sequence ID" value="ANG63621.1"/>
    <property type="molecule type" value="Genomic_DNA"/>
</dbReference>
<evidence type="ECO:0000313" key="3">
    <source>
        <dbReference type="Proteomes" id="UP000078070"/>
    </source>
</evidence>
<protein>
    <recommendedName>
        <fullName evidence="1">STAS domain-containing protein</fullName>
    </recommendedName>
</protein>